<comment type="caution">
    <text evidence="1">The sequence shown here is derived from an EMBL/GenBank/DDBJ whole genome shotgun (WGS) entry which is preliminary data.</text>
</comment>
<evidence type="ECO:0000313" key="3">
    <source>
        <dbReference type="Proteomes" id="UP000523431"/>
    </source>
</evidence>
<dbReference type="Proteomes" id="UP000523431">
    <property type="component" value="Unassembled WGS sequence"/>
</dbReference>
<accession>A0A7W6YAW2</accession>
<evidence type="ECO:0000313" key="4">
    <source>
        <dbReference type="Proteomes" id="UP000557344"/>
    </source>
</evidence>
<name>A0A7W6YAW2_RHIET</name>
<evidence type="ECO:0000313" key="2">
    <source>
        <dbReference type="EMBL" id="MBB4539241.1"/>
    </source>
</evidence>
<dbReference type="Proteomes" id="UP000557344">
    <property type="component" value="Unassembled WGS sequence"/>
</dbReference>
<evidence type="ECO:0000313" key="1">
    <source>
        <dbReference type="EMBL" id="MBB4483400.1"/>
    </source>
</evidence>
<gene>
    <name evidence="1" type="ORF">GGE46_006022</name>
    <name evidence="2" type="ORF">GGE57_006031</name>
</gene>
<sequence>MQLPNSALLYIERASGGSGPNGGTCDRHCSAQGAVDCERSQIADVLAAILFQAEAIRLEKFASLATADLDLSVRHTTKSAKRVRTALGDTHETTCICMRPPQ</sequence>
<dbReference type="EMBL" id="JACIHU010000021">
    <property type="protein sequence ID" value="MBB4483400.1"/>
    <property type="molecule type" value="Genomic_DNA"/>
</dbReference>
<proteinExistence type="predicted"/>
<reference evidence="3 4" key="1">
    <citation type="submission" date="2020-08" db="EMBL/GenBank/DDBJ databases">
        <title>Genomic Encyclopedia of Type Strains, Phase IV (KMG-V): Genome sequencing to study the core and pangenomes of soil and plant-associated prokaryotes.</title>
        <authorList>
            <person name="Whitman W."/>
        </authorList>
    </citation>
    <scope>NUCLEOTIDE SEQUENCE [LARGE SCALE GENOMIC DNA]</scope>
    <source>
        <strain evidence="1 4">SEMIA 471</strain>
        <strain evidence="2 3">SEMIA 489</strain>
    </source>
</reference>
<protein>
    <submittedName>
        <fullName evidence="1">Uncharacterized protein</fullName>
    </submittedName>
</protein>
<dbReference type="EMBL" id="JACIID010000021">
    <property type="protein sequence ID" value="MBB4539241.1"/>
    <property type="molecule type" value="Genomic_DNA"/>
</dbReference>
<dbReference type="AlphaFoldDB" id="A0A7W6YAW2"/>
<organism evidence="1 4">
    <name type="scientific">Rhizobium etli</name>
    <dbReference type="NCBI Taxonomy" id="29449"/>
    <lineage>
        <taxon>Bacteria</taxon>
        <taxon>Pseudomonadati</taxon>
        <taxon>Pseudomonadota</taxon>
        <taxon>Alphaproteobacteria</taxon>
        <taxon>Hyphomicrobiales</taxon>
        <taxon>Rhizobiaceae</taxon>
        <taxon>Rhizobium/Agrobacterium group</taxon>
        <taxon>Rhizobium</taxon>
    </lineage>
</organism>